<sequence>MAALSPSETFKSMEDLRQRLRLYSSSDHYPFYLKSSKPEKINARYPSTKSSDDPDVQCGFNLTGYKHKDGLIHLKKVILQHSPFCTMQPSSSASVLSTIASLLLRRYKSFTPGDLRSETQAQHYQHLSYSMVWRALSKCKMDNMLENKRPFMLLSGFIYKVRYK</sequence>
<evidence type="ECO:0000313" key="1">
    <source>
        <dbReference type="EMBL" id="KAH6585714.1"/>
    </source>
</evidence>
<dbReference type="Proteomes" id="UP001648503">
    <property type="component" value="Unassembled WGS sequence"/>
</dbReference>
<gene>
    <name evidence="1" type="ORF">BASA50_001049</name>
</gene>
<organism evidence="1 2">
    <name type="scientific">Batrachochytrium salamandrivorans</name>
    <dbReference type="NCBI Taxonomy" id="1357716"/>
    <lineage>
        <taxon>Eukaryota</taxon>
        <taxon>Fungi</taxon>
        <taxon>Fungi incertae sedis</taxon>
        <taxon>Chytridiomycota</taxon>
        <taxon>Chytridiomycota incertae sedis</taxon>
        <taxon>Chytridiomycetes</taxon>
        <taxon>Rhizophydiales</taxon>
        <taxon>Rhizophydiales incertae sedis</taxon>
        <taxon>Batrachochytrium</taxon>
    </lineage>
</organism>
<evidence type="ECO:0000313" key="2">
    <source>
        <dbReference type="Proteomes" id="UP001648503"/>
    </source>
</evidence>
<proteinExistence type="predicted"/>
<accession>A0ABQ8ET58</accession>
<comment type="caution">
    <text evidence="1">The sequence shown here is derived from an EMBL/GenBank/DDBJ whole genome shotgun (WGS) entry which is preliminary data.</text>
</comment>
<keyword evidence="2" id="KW-1185">Reference proteome</keyword>
<protein>
    <submittedName>
        <fullName evidence="1">Uncharacterized protein</fullName>
    </submittedName>
</protein>
<reference evidence="1 2" key="1">
    <citation type="submission" date="2021-02" db="EMBL/GenBank/DDBJ databases">
        <title>Variation within the Batrachochytrium salamandrivorans European outbreak.</title>
        <authorList>
            <person name="Kelly M."/>
            <person name="Pasmans F."/>
            <person name="Shea T.P."/>
            <person name="Munoz J.F."/>
            <person name="Carranza S."/>
            <person name="Cuomo C.A."/>
            <person name="Martel A."/>
        </authorList>
    </citation>
    <scope>NUCLEOTIDE SEQUENCE [LARGE SCALE GENOMIC DNA]</scope>
    <source>
        <strain evidence="1 2">AMFP18/2</strain>
    </source>
</reference>
<name>A0ABQ8ET58_9FUNG</name>
<dbReference type="EMBL" id="JAFCIX010000579">
    <property type="protein sequence ID" value="KAH6585714.1"/>
    <property type="molecule type" value="Genomic_DNA"/>
</dbReference>